<evidence type="ECO:0000313" key="3">
    <source>
        <dbReference type="Proteomes" id="UP000515703"/>
    </source>
</evidence>
<sequence>MKKSLSKAIVLLLALTMVMSLTACGNKADKDTSTSNAGGKTEETSSEPVEISYATFMVGAHTSAAAEAEVISAFNKKYEGKYKVVVEELPSDNAFVDKMKVLASSKTLPDVLIGKNGIRELAIDNGQAVNIKPFLDEDAEWMKFVGEDAMNYNMEEDGSVYSVSNQRQNIGYFYNKEMFEKAGVTPAKTWDEFMSNNAKLKKAGFTPLALMTGENAWTTNLWLAAMIGTDGAEGNAFMNTSYPTNYSNSSVIKALEMIQTCLKEYTTPDAVGALYANAANNFEQGNVAMIANGPWMCPDFTDETKSIPGFGDKVGVALYPEDGLVSQFEVGYILCTNGKSKEEQKGALEFLKFKTGEYAQSVFLEKAGVLPLTDNVKLSDEYKAANPILTDLINLSGSAKYTFQNIDNTAFTAIVDETAVRYPELAYDEITPKEFADKLTKVAEQSKK</sequence>
<dbReference type="PANTHER" id="PTHR43649:SF12">
    <property type="entry name" value="DIACETYLCHITOBIOSE BINDING PROTEIN DASA"/>
    <property type="match status" value="1"/>
</dbReference>
<dbReference type="PROSITE" id="PS51257">
    <property type="entry name" value="PROKAR_LIPOPROTEIN"/>
    <property type="match status" value="1"/>
</dbReference>
<proteinExistence type="predicted"/>
<reference evidence="2 3" key="2">
    <citation type="submission" date="2020-08" db="EMBL/GenBank/DDBJ databases">
        <authorList>
            <person name="Ueki A."/>
            <person name="Tonouchi A."/>
        </authorList>
    </citation>
    <scope>NUCLEOTIDE SEQUENCE [LARGE SCALE GENOMIC DNA]</scope>
    <source>
        <strain evidence="2 3">CTTW</strain>
    </source>
</reference>
<dbReference type="Proteomes" id="UP000515703">
    <property type="component" value="Chromosome"/>
</dbReference>
<gene>
    <name evidence="2" type="ORF">bsdcttw_13190</name>
</gene>
<dbReference type="EMBL" id="AP023368">
    <property type="protein sequence ID" value="BCJ98278.1"/>
    <property type="molecule type" value="Genomic_DNA"/>
</dbReference>
<evidence type="ECO:0000256" key="1">
    <source>
        <dbReference type="SAM" id="SignalP"/>
    </source>
</evidence>
<dbReference type="InterPro" id="IPR006059">
    <property type="entry name" value="SBP"/>
</dbReference>
<name>A0A7I8DIF6_9FIRM</name>
<dbReference type="Pfam" id="PF13416">
    <property type="entry name" value="SBP_bac_8"/>
    <property type="match status" value="1"/>
</dbReference>
<dbReference type="PANTHER" id="PTHR43649">
    <property type="entry name" value="ARABINOSE-BINDING PROTEIN-RELATED"/>
    <property type="match status" value="1"/>
</dbReference>
<dbReference type="AlphaFoldDB" id="A0A7I8DIF6"/>
<dbReference type="Gene3D" id="3.40.190.10">
    <property type="entry name" value="Periplasmic binding protein-like II"/>
    <property type="match status" value="1"/>
</dbReference>
<protein>
    <submittedName>
        <fullName evidence="2">ABC transporter substrate-binding protein</fullName>
    </submittedName>
</protein>
<organism evidence="2 3">
    <name type="scientific">Anaerocolumna chitinilytica</name>
    <dbReference type="NCBI Taxonomy" id="1727145"/>
    <lineage>
        <taxon>Bacteria</taxon>
        <taxon>Bacillati</taxon>
        <taxon>Bacillota</taxon>
        <taxon>Clostridia</taxon>
        <taxon>Lachnospirales</taxon>
        <taxon>Lachnospiraceae</taxon>
        <taxon>Anaerocolumna</taxon>
    </lineage>
</organism>
<keyword evidence="1" id="KW-0732">Signal</keyword>
<feature type="chain" id="PRO_5038558713" evidence="1">
    <location>
        <begin position="24"/>
        <end position="448"/>
    </location>
</feature>
<dbReference type="RefSeq" id="WP_185258618.1">
    <property type="nucleotide sequence ID" value="NZ_AP023368.1"/>
</dbReference>
<reference evidence="2 3" key="1">
    <citation type="submission" date="2020-08" db="EMBL/GenBank/DDBJ databases">
        <title>Draft genome sequencing of an Anaerocolumna strain isolated from anoxic soil subjected to BSD treatment.</title>
        <authorList>
            <person name="Uek A."/>
            <person name="Tonouchi A."/>
        </authorList>
    </citation>
    <scope>NUCLEOTIDE SEQUENCE [LARGE SCALE GENOMIC DNA]</scope>
    <source>
        <strain evidence="2 3">CTTW</strain>
    </source>
</reference>
<keyword evidence="3" id="KW-1185">Reference proteome</keyword>
<dbReference type="KEGG" id="acht:bsdcttw_13190"/>
<accession>A0A7I8DIF6</accession>
<evidence type="ECO:0000313" key="2">
    <source>
        <dbReference type="EMBL" id="BCJ98278.1"/>
    </source>
</evidence>
<dbReference type="SUPFAM" id="SSF53850">
    <property type="entry name" value="Periplasmic binding protein-like II"/>
    <property type="match status" value="1"/>
</dbReference>
<dbReference type="InterPro" id="IPR050490">
    <property type="entry name" value="Bact_solute-bd_prot1"/>
</dbReference>
<feature type="signal peptide" evidence="1">
    <location>
        <begin position="1"/>
        <end position="23"/>
    </location>
</feature>